<keyword evidence="1 11" id="KW-0329">Glyoxylate bypass</keyword>
<dbReference type="GO" id="GO:0005737">
    <property type="term" value="C:cytoplasm"/>
    <property type="evidence" value="ECO:0007669"/>
    <property type="project" value="UniProtKB-SubCell"/>
</dbReference>
<dbReference type="EMBL" id="JAPTGG010000001">
    <property type="protein sequence ID" value="MCZ0863677.1"/>
    <property type="molecule type" value="Genomic_DNA"/>
</dbReference>
<organism evidence="14 15">
    <name type="scientific">Dasania phycosphaerae</name>
    <dbReference type="NCBI Taxonomy" id="2950436"/>
    <lineage>
        <taxon>Bacteria</taxon>
        <taxon>Pseudomonadati</taxon>
        <taxon>Pseudomonadota</taxon>
        <taxon>Gammaproteobacteria</taxon>
        <taxon>Cellvibrionales</taxon>
        <taxon>Spongiibacteraceae</taxon>
        <taxon>Dasania</taxon>
    </lineage>
</organism>
<evidence type="ECO:0000256" key="6">
    <source>
        <dbReference type="ARBA" id="ARBA00022741"/>
    </source>
</evidence>
<comment type="caution">
    <text evidence="14">The sequence shown here is derived from an EMBL/GenBank/DDBJ whole genome shotgun (WGS) entry which is preliminary data.</text>
</comment>
<evidence type="ECO:0000256" key="11">
    <source>
        <dbReference type="HAMAP-Rule" id="MF_00747"/>
    </source>
</evidence>
<dbReference type="PANTHER" id="PTHR39559">
    <property type="match status" value="1"/>
</dbReference>
<evidence type="ECO:0000256" key="10">
    <source>
        <dbReference type="ARBA" id="ARBA00022912"/>
    </source>
</evidence>
<evidence type="ECO:0000256" key="4">
    <source>
        <dbReference type="ARBA" id="ARBA00022532"/>
    </source>
</evidence>
<keyword evidence="10 11" id="KW-0904">Protein phosphatase</keyword>
<keyword evidence="6 11" id="KW-0547">Nucleotide-binding</keyword>
<dbReference type="GO" id="GO:0005524">
    <property type="term" value="F:ATP binding"/>
    <property type="evidence" value="ECO:0007669"/>
    <property type="project" value="UniProtKB-UniRule"/>
</dbReference>
<dbReference type="NCBIfam" id="NF002804">
    <property type="entry name" value="PRK02946.1"/>
    <property type="match status" value="1"/>
</dbReference>
<dbReference type="PIRSF" id="PIRSF000719">
    <property type="entry name" value="AceK"/>
    <property type="match status" value="1"/>
</dbReference>
<dbReference type="InterPro" id="IPR046854">
    <property type="entry name" value="AceK_regulatory"/>
</dbReference>
<proteinExistence type="inferred from homology"/>
<evidence type="ECO:0000256" key="1">
    <source>
        <dbReference type="ARBA" id="ARBA00022435"/>
    </source>
</evidence>
<dbReference type="GO" id="GO:0006097">
    <property type="term" value="P:glyoxylate cycle"/>
    <property type="evidence" value="ECO:0007669"/>
    <property type="project" value="UniProtKB-UniRule"/>
</dbReference>
<keyword evidence="9 11" id="KW-0067">ATP-binding</keyword>
<evidence type="ECO:0000259" key="13">
    <source>
        <dbReference type="Pfam" id="PF20423"/>
    </source>
</evidence>
<evidence type="ECO:0000313" key="14">
    <source>
        <dbReference type="EMBL" id="MCZ0863677.1"/>
    </source>
</evidence>
<reference evidence="14 15" key="1">
    <citation type="submission" date="2022-12" db="EMBL/GenBank/DDBJ databases">
        <title>Dasania phycosphaerae sp. nov., isolated from particulate material of the south coast of Korea.</title>
        <authorList>
            <person name="Jiang Y."/>
        </authorList>
    </citation>
    <scope>NUCLEOTIDE SEQUENCE [LARGE SCALE GENOMIC DNA]</scope>
    <source>
        <strain evidence="14 15">GY-19</strain>
    </source>
</reference>
<keyword evidence="7 11" id="KW-0418">Kinase</keyword>
<gene>
    <name evidence="11 14" type="primary">aceK</name>
    <name evidence="14" type="ORF">O0V09_00605</name>
</gene>
<dbReference type="HAMAP" id="MF_00747">
    <property type="entry name" value="AceK"/>
    <property type="match status" value="1"/>
</dbReference>
<feature type="binding site" evidence="11">
    <location>
        <begin position="313"/>
        <end position="319"/>
    </location>
    <ligand>
        <name>ATP</name>
        <dbReference type="ChEBI" id="CHEBI:30616"/>
    </ligand>
</feature>
<accession>A0A9J6RI61</accession>
<comment type="catalytic activity">
    <reaction evidence="11">
        <text>L-seryl-[isocitrate dehydrogenase] + ATP = O-phospho-L-seryl-[isocitrate dehydrogenase] + ADP + H(+)</text>
        <dbReference type="Rhea" id="RHEA:43540"/>
        <dbReference type="Rhea" id="RHEA-COMP:10605"/>
        <dbReference type="Rhea" id="RHEA-COMP:10606"/>
        <dbReference type="ChEBI" id="CHEBI:15378"/>
        <dbReference type="ChEBI" id="CHEBI:29999"/>
        <dbReference type="ChEBI" id="CHEBI:30616"/>
        <dbReference type="ChEBI" id="CHEBI:83421"/>
        <dbReference type="ChEBI" id="CHEBI:456216"/>
        <dbReference type="EC" id="2.7.11.5"/>
    </reaction>
</comment>
<dbReference type="AlphaFoldDB" id="A0A9J6RI61"/>
<dbReference type="Pfam" id="PF06315">
    <property type="entry name" value="AceK_kinase"/>
    <property type="match status" value="1"/>
</dbReference>
<evidence type="ECO:0000256" key="2">
    <source>
        <dbReference type="ARBA" id="ARBA00022490"/>
    </source>
</evidence>
<keyword evidence="5 11" id="KW-0808">Transferase</keyword>
<feature type="binding site" evidence="11">
    <location>
        <position position="334"/>
    </location>
    <ligand>
        <name>ATP</name>
        <dbReference type="ChEBI" id="CHEBI:30616"/>
    </ligand>
</feature>
<dbReference type="GO" id="GO:0006099">
    <property type="term" value="P:tricarboxylic acid cycle"/>
    <property type="evidence" value="ECO:0007669"/>
    <property type="project" value="UniProtKB-UniRule"/>
</dbReference>
<dbReference type="PANTHER" id="PTHR39559:SF1">
    <property type="entry name" value="ISOCITRATE DEHYDROGENASE KINASE_PHOSPHATASE"/>
    <property type="match status" value="1"/>
</dbReference>
<keyword evidence="8 11" id="KW-0378">Hydrolase</keyword>
<evidence type="ECO:0000256" key="7">
    <source>
        <dbReference type="ARBA" id="ARBA00022777"/>
    </source>
</evidence>
<keyword evidence="4 11" id="KW-0816">Tricarboxylic acid cycle</keyword>
<evidence type="ECO:0000256" key="9">
    <source>
        <dbReference type="ARBA" id="ARBA00022840"/>
    </source>
</evidence>
<protein>
    <recommendedName>
        <fullName evidence="11">Isocitrate dehydrogenase kinase/phosphatase</fullName>
        <shortName evidence="11">IDH kinase/phosphatase</shortName>
        <shortName evidence="11">IDHK/P</shortName>
        <ecNumber evidence="11">2.7.11.5</ecNumber>
        <ecNumber evidence="11">3.1.3.-</ecNumber>
    </recommendedName>
</protein>
<dbReference type="GO" id="GO:0016208">
    <property type="term" value="F:AMP binding"/>
    <property type="evidence" value="ECO:0007669"/>
    <property type="project" value="TreeGrafter"/>
</dbReference>
<dbReference type="GO" id="GO:0004721">
    <property type="term" value="F:phosphoprotein phosphatase activity"/>
    <property type="evidence" value="ECO:0007669"/>
    <property type="project" value="UniProtKB-KW"/>
</dbReference>
<feature type="domain" description="Isocitrate dehydrogenase kinase/phosphatase (AceK) kinase" evidence="12">
    <location>
        <begin position="308"/>
        <end position="562"/>
    </location>
</feature>
<dbReference type="GO" id="GO:0008772">
    <property type="term" value="F:[isocitrate dehydrogenase (NADP+)] kinase activity"/>
    <property type="evidence" value="ECO:0007669"/>
    <property type="project" value="UniProtKB-UniRule"/>
</dbReference>
<keyword evidence="3 11" id="KW-0723">Serine/threonine-protein kinase</keyword>
<dbReference type="GO" id="GO:0004674">
    <property type="term" value="F:protein serine/threonine kinase activity"/>
    <property type="evidence" value="ECO:0007669"/>
    <property type="project" value="UniProtKB-KW"/>
</dbReference>
<keyword evidence="2 11" id="KW-0963">Cytoplasm</keyword>
<evidence type="ECO:0000256" key="3">
    <source>
        <dbReference type="ARBA" id="ARBA00022527"/>
    </source>
</evidence>
<comment type="similarity">
    <text evidence="11">Belongs to the AceK family.</text>
</comment>
<evidence type="ECO:0000256" key="5">
    <source>
        <dbReference type="ARBA" id="ARBA00022679"/>
    </source>
</evidence>
<dbReference type="InterPro" id="IPR010452">
    <property type="entry name" value="Isocitrate_DH_AceK"/>
</dbReference>
<name>A0A9J6RI61_9GAMM</name>
<feature type="domain" description="Isocitrate dehydrogenase kinase/phosphatase (AceK) regulatory" evidence="13">
    <location>
        <begin position="8"/>
        <end position="306"/>
    </location>
</feature>
<comment type="subcellular location">
    <subcellularLocation>
        <location evidence="11">Cytoplasm</location>
    </subcellularLocation>
</comment>
<dbReference type="Proteomes" id="UP001069090">
    <property type="component" value="Unassembled WGS sequence"/>
</dbReference>
<dbReference type="InterPro" id="IPR046855">
    <property type="entry name" value="AceK_kinase"/>
</dbReference>
<dbReference type="EC" id="2.7.11.5" evidence="11"/>
<dbReference type="EC" id="3.1.3.-" evidence="11"/>
<dbReference type="Pfam" id="PF20423">
    <property type="entry name" value="AceK_regulatory"/>
    <property type="match status" value="1"/>
</dbReference>
<evidence type="ECO:0000313" key="15">
    <source>
        <dbReference type="Proteomes" id="UP001069090"/>
    </source>
</evidence>
<evidence type="ECO:0000259" key="12">
    <source>
        <dbReference type="Pfam" id="PF06315"/>
    </source>
</evidence>
<sequence>MTRSLRLAKAILNGFDSFFGDFQNVTLGAQARFEKADWNLVQAEMSNRLSMYKKKVAEVAAVAETVAGDLLGDPQVWEHAKLDYADIVETHSNYEIAQTFFNSVYCFIFKHRKIRDKFSFVFDDDDLDIDIPPSKILDSYKISDLNKFVRTVLASTDFNVPFEDFERDVERVEEVLQPLLGERLQQGETFKAEILESLFYRNKAAYLVGRIIDGEDSMPFVLPFMNNERGGIYVDTVLHETDDVSILFSFTRSYFMVDASVPSQFVAFLKKLMPQKEVFELYSALGFARHAKTVFFRRAVWETMHSDDEYVTAPGIKGMVMLVFTRPGFDYVYKVIKDRFTPPKDMTRAQVEEKYFLVKRWDRAGRMADTQEFKNLVFDRRRFSDELMAELMREVPSQIEELGNVLILKHVYVERKMVPLNLYLKDASDQQIESVMDEYGNAIKQLAAVNIFPGDMLLKNFGVTRHGRVVFYDYDEICPLLECNFRKIPQPQTEEQEMASHPWYNVGPNDIFPEEFRLFFSGNQRARAVFDRLHSDIYKVEFWQRLQKQIRNGQIKSVFPYRRKYSFKRPRKKALAELQ</sequence>
<comment type="function">
    <text evidence="11">Bifunctional enzyme which can phosphorylate or dephosphorylate isocitrate dehydrogenase (IDH) on a specific serine residue. This is a regulatory mechanism which enables bacteria to bypass the Krebs cycle via the glyoxylate shunt in response to the source of carbon. When bacteria are grown on glucose, IDH is fully active and unphosphorylated, but when grown on acetate or ethanol, the activity of IDH declines drastically concomitant with its phosphorylation.</text>
</comment>
<feature type="active site" evidence="11">
    <location>
        <position position="369"/>
    </location>
</feature>
<dbReference type="GO" id="GO:0006006">
    <property type="term" value="P:glucose metabolic process"/>
    <property type="evidence" value="ECO:0007669"/>
    <property type="project" value="InterPro"/>
</dbReference>
<evidence type="ECO:0000256" key="8">
    <source>
        <dbReference type="ARBA" id="ARBA00022801"/>
    </source>
</evidence>
<keyword evidence="15" id="KW-1185">Reference proteome</keyword>